<dbReference type="InterPro" id="IPR023875">
    <property type="entry name" value="DNA_repair_put"/>
</dbReference>
<gene>
    <name evidence="2" type="ORF">N5J23_00360</name>
</gene>
<dbReference type="InterPro" id="IPR025404">
    <property type="entry name" value="DUF4130"/>
</dbReference>
<organism evidence="2 3">
    <name type="scientific">Comamonas aquatica</name>
    <dbReference type="NCBI Taxonomy" id="225991"/>
    <lineage>
        <taxon>Bacteria</taxon>
        <taxon>Pseudomonadati</taxon>
        <taxon>Pseudomonadota</taxon>
        <taxon>Betaproteobacteria</taxon>
        <taxon>Burkholderiales</taxon>
        <taxon>Comamonadaceae</taxon>
        <taxon>Comamonas</taxon>
    </lineage>
</organism>
<evidence type="ECO:0000313" key="3">
    <source>
        <dbReference type="Proteomes" id="UP001161294"/>
    </source>
</evidence>
<protein>
    <submittedName>
        <fullName evidence="2">TIGR03915 family putative DNA repair protein</fullName>
    </submittedName>
</protein>
<comment type="caution">
    <text evidence="2">The sequence shown here is derived from an EMBL/GenBank/DDBJ whole genome shotgun (WGS) entry which is preliminary data.</text>
</comment>
<dbReference type="Proteomes" id="UP001161294">
    <property type="component" value="Unassembled WGS sequence"/>
</dbReference>
<dbReference type="RefSeq" id="WP_279851270.1">
    <property type="nucleotide sequence ID" value="NZ_JAOCIA010000001.1"/>
</dbReference>
<evidence type="ECO:0000313" key="2">
    <source>
        <dbReference type="EMBL" id="MDH2004012.1"/>
    </source>
</evidence>
<dbReference type="Pfam" id="PF13566">
    <property type="entry name" value="DUF4130"/>
    <property type="match status" value="1"/>
</dbReference>
<sequence>MDRQHLILPGDGTDFAHWRRLARWLWAQQVPPQLVEWQTEAAHGQHPDLFTPTPQVTPCEDLSPAQQRPLTVPRWWPELAEHALLHSSPERFALLYRLLWRMQHTPGVRHDPLDADRVHLQYLCKAVRREVHQMHAFVRFRPVALADALHDGSGPLHVAWFEPQHHIVHAVAPFFVGRFSNMRWAILTPQACLRWWPQAPSVAALADHGIAPQQALQPLAGRPGVLSWGPGASADAAPPADAGEALWLTYYAHIFNPARLKLATMCREMPRHYWAHLPEAQLITPLVQAAQARSAAMLASAPSMPQRKLPRRA</sequence>
<name>A0AA42VYQ3_9BURK</name>
<reference evidence="2" key="1">
    <citation type="submission" date="2022-09" db="EMBL/GenBank/DDBJ databases">
        <title>Intensive care unit water sources are persistently colonized with multi-drug resistant bacteria and are the site of extensive horizontal gene transfer of antibiotic resistance genes.</title>
        <authorList>
            <person name="Diorio-Toth L."/>
        </authorList>
    </citation>
    <scope>NUCLEOTIDE SEQUENCE</scope>
    <source>
        <strain evidence="2">GD03686</strain>
    </source>
</reference>
<dbReference type="AlphaFoldDB" id="A0AA42VYQ3"/>
<dbReference type="EMBL" id="JAOCJW010000001">
    <property type="protein sequence ID" value="MDH2004012.1"/>
    <property type="molecule type" value="Genomic_DNA"/>
</dbReference>
<proteinExistence type="predicted"/>
<accession>A0AA42VYQ3</accession>
<evidence type="ECO:0000259" key="1">
    <source>
        <dbReference type="Pfam" id="PF13566"/>
    </source>
</evidence>
<dbReference type="NCBIfam" id="TIGR03915">
    <property type="entry name" value="SAM_7_link_chp"/>
    <property type="match status" value="1"/>
</dbReference>
<feature type="domain" description="DUF4130" evidence="1">
    <location>
        <begin position="89"/>
        <end position="279"/>
    </location>
</feature>